<accession>A8IYQ3</accession>
<dbReference type="KEGG" id="cre:CHLRE_12g555100v5"/>
<reference evidence="1 2" key="1">
    <citation type="journal article" date="2007" name="Science">
        <title>The Chlamydomonas genome reveals the evolution of key animal and plant functions.</title>
        <authorList>
            <person name="Merchant S.S."/>
            <person name="Prochnik S.E."/>
            <person name="Vallon O."/>
            <person name="Harris E.H."/>
            <person name="Karpowicz S.J."/>
            <person name="Witman G.B."/>
            <person name="Terry A."/>
            <person name="Salamov A."/>
            <person name="Fritz-Laylin L.K."/>
            <person name="Marechal-Drouard L."/>
            <person name="Marshall W.F."/>
            <person name="Qu L.H."/>
            <person name="Nelson D.R."/>
            <person name="Sanderfoot A.A."/>
            <person name="Spalding M.H."/>
            <person name="Kapitonov V.V."/>
            <person name="Ren Q."/>
            <person name="Ferris P."/>
            <person name="Lindquist E."/>
            <person name="Shapiro H."/>
            <person name="Lucas S.M."/>
            <person name="Grimwood J."/>
            <person name="Schmutz J."/>
            <person name="Cardol P."/>
            <person name="Cerutti H."/>
            <person name="Chanfreau G."/>
            <person name="Chen C.L."/>
            <person name="Cognat V."/>
            <person name="Croft M.T."/>
            <person name="Dent R."/>
            <person name="Dutcher S."/>
            <person name="Fernandez E."/>
            <person name="Fukuzawa H."/>
            <person name="Gonzalez-Ballester D."/>
            <person name="Gonzalez-Halphen D."/>
            <person name="Hallmann A."/>
            <person name="Hanikenne M."/>
            <person name="Hippler M."/>
            <person name="Inwood W."/>
            <person name="Jabbari K."/>
            <person name="Kalanon M."/>
            <person name="Kuras R."/>
            <person name="Lefebvre P.A."/>
            <person name="Lemaire S.D."/>
            <person name="Lobanov A.V."/>
            <person name="Lohr M."/>
            <person name="Manuell A."/>
            <person name="Meier I."/>
            <person name="Mets L."/>
            <person name="Mittag M."/>
            <person name="Mittelmeier T."/>
            <person name="Moroney J.V."/>
            <person name="Moseley J."/>
            <person name="Napoli C."/>
            <person name="Nedelcu A.M."/>
            <person name="Niyogi K."/>
            <person name="Novoselov S.V."/>
            <person name="Paulsen I.T."/>
            <person name="Pazour G."/>
            <person name="Purton S."/>
            <person name="Ral J.P."/>
            <person name="Riano-Pachon D.M."/>
            <person name="Riekhof W."/>
            <person name="Rymarquis L."/>
            <person name="Schroda M."/>
            <person name="Stern D."/>
            <person name="Umen J."/>
            <person name="Willows R."/>
            <person name="Wilson N."/>
            <person name="Zimmer S.L."/>
            <person name="Allmer J."/>
            <person name="Balk J."/>
            <person name="Bisova K."/>
            <person name="Chen C.J."/>
            <person name="Elias M."/>
            <person name="Gendler K."/>
            <person name="Hauser C."/>
            <person name="Lamb M.R."/>
            <person name="Ledford H."/>
            <person name="Long J.C."/>
            <person name="Minagawa J."/>
            <person name="Page M.D."/>
            <person name="Pan J."/>
            <person name="Pootakham W."/>
            <person name="Roje S."/>
            <person name="Rose A."/>
            <person name="Stahlberg E."/>
            <person name="Terauchi A.M."/>
            <person name="Yang P."/>
            <person name="Ball S."/>
            <person name="Bowler C."/>
            <person name="Dieckmann C.L."/>
            <person name="Gladyshev V.N."/>
            <person name="Green P."/>
            <person name="Jorgensen R."/>
            <person name="Mayfield S."/>
            <person name="Mueller-Roeber B."/>
            <person name="Rajamani S."/>
            <person name="Sayre R.T."/>
            <person name="Brokstein P."/>
            <person name="Dubchak I."/>
            <person name="Goodstein D."/>
            <person name="Hornick L."/>
            <person name="Huang Y.W."/>
            <person name="Jhaveri J."/>
            <person name="Luo Y."/>
            <person name="Martinez D."/>
            <person name="Ngau W.C."/>
            <person name="Otillar B."/>
            <person name="Poliakov A."/>
            <person name="Porter A."/>
            <person name="Szajkowski L."/>
            <person name="Werner G."/>
            <person name="Zhou K."/>
            <person name="Grigoriev I.V."/>
            <person name="Rokhsar D.S."/>
            <person name="Grossman A.R."/>
        </authorList>
    </citation>
    <scope>NUCLEOTIDE SEQUENCE [LARGE SCALE GENOMIC DNA]</scope>
    <source>
        <strain evidence="2">CC-503</strain>
    </source>
</reference>
<dbReference type="InterPro" id="IPR008266">
    <property type="entry name" value="Tyr_kinase_AS"/>
</dbReference>
<dbReference type="PaxDb" id="3055-EDP03100"/>
<dbReference type="SUPFAM" id="SSF56112">
    <property type="entry name" value="Protein kinase-like (PK-like)"/>
    <property type="match status" value="1"/>
</dbReference>
<dbReference type="AlphaFoldDB" id="A8IYQ3"/>
<gene>
    <name evidence="1" type="ORF">CHLRE_12g555100v5</name>
</gene>
<dbReference type="GeneID" id="5719729"/>
<dbReference type="InParanoid" id="A8IYQ3"/>
<keyword evidence="2" id="KW-1185">Reference proteome</keyword>
<evidence type="ECO:0000313" key="1">
    <source>
        <dbReference type="EMBL" id="PNW75916.1"/>
    </source>
</evidence>
<proteinExistence type="predicted"/>
<evidence type="ECO:0000313" key="2">
    <source>
        <dbReference type="Proteomes" id="UP000006906"/>
    </source>
</evidence>
<dbReference type="OrthoDB" id="2436248at2759"/>
<sequence>MAASSDGASMAVKVVNDTTTTYLKTCLPPFDPLFLWGSASQLRQLLAEPITPGLPLPEPVATRLFMQHGELKGPLVSTAASDAAASADALASHVRNVMDLEPRDGSEVYTARSTGIVVEDTLRLIKKRLPAGAHIWMDRNTPDASGPTLESLRPDFLCWVDGALVFKGEEKALSAQLGDAIHELTTKISTVWAAGLVLGKRPPCMLAYAAAGTILQFFCIQQPESGYGVKATPISGELDLNTALGRLRALTASFNIWRLLAGYASQAPAMPVASGCISRSPDGLRTYCVLQGFFRKSIQNFSVEQAPYASFELLQDVYGKMSKAEHRRNIIQVYDVDGHVGGPQLRDDVYTVHLAPVGNPCHGPPDGLRMLARAVSGVLAGLAALHSEGFVHRDVRWANVIFLPAEMRWLLVDLEHVGLNNCDCSGEPYPLRAWSQRTLEDGGKYTFRSDLRMVAEQLLCWVELDDAGKDLRKQLQAGQLTAAMALQHEWLGLFLALEWNSF</sequence>
<dbReference type="PROSITE" id="PS00109">
    <property type="entry name" value="PROTEIN_KINASE_TYR"/>
    <property type="match status" value="1"/>
</dbReference>
<dbReference type="HOGENOM" id="CLU_034988_0_0_1"/>
<dbReference type="Gramene" id="PNW75916">
    <property type="protein sequence ID" value="PNW75916"/>
    <property type="gene ID" value="CHLRE_12g555100v5"/>
</dbReference>
<dbReference type="EMBL" id="CM008973">
    <property type="protein sequence ID" value="PNW75916.1"/>
    <property type="molecule type" value="Genomic_DNA"/>
</dbReference>
<dbReference type="eggNOG" id="ENOG502S8ZY">
    <property type="taxonomic scope" value="Eukaryota"/>
</dbReference>
<organism evidence="1 2">
    <name type="scientific">Chlamydomonas reinhardtii</name>
    <name type="common">Chlamydomonas smithii</name>
    <dbReference type="NCBI Taxonomy" id="3055"/>
    <lineage>
        <taxon>Eukaryota</taxon>
        <taxon>Viridiplantae</taxon>
        <taxon>Chlorophyta</taxon>
        <taxon>core chlorophytes</taxon>
        <taxon>Chlorophyceae</taxon>
        <taxon>CS clade</taxon>
        <taxon>Chlamydomonadales</taxon>
        <taxon>Chlamydomonadaceae</taxon>
        <taxon>Chlamydomonas</taxon>
    </lineage>
</organism>
<dbReference type="Proteomes" id="UP000006906">
    <property type="component" value="Chromosome 12"/>
</dbReference>
<protein>
    <submittedName>
        <fullName evidence="1">Uncharacterized protein</fullName>
    </submittedName>
</protein>
<dbReference type="InterPro" id="IPR011009">
    <property type="entry name" value="Kinase-like_dom_sf"/>
</dbReference>
<name>A8IYQ3_CHLRE</name>
<dbReference type="GO" id="GO:0004672">
    <property type="term" value="F:protein kinase activity"/>
    <property type="evidence" value="ECO:0007669"/>
    <property type="project" value="InterPro"/>
</dbReference>
<dbReference type="RefSeq" id="XP_001694164.1">
    <property type="nucleotide sequence ID" value="XM_001694112.2"/>
</dbReference>